<dbReference type="Proteomes" id="UP000176631">
    <property type="component" value="Unassembled WGS sequence"/>
</dbReference>
<protein>
    <submittedName>
        <fullName evidence="2">Uncharacterized protein</fullName>
    </submittedName>
</protein>
<accession>A0A1G1W711</accession>
<dbReference type="EMBL" id="MHCP01000025">
    <property type="protein sequence ID" value="OGY23462.1"/>
    <property type="molecule type" value="Genomic_DNA"/>
</dbReference>
<dbReference type="AlphaFoldDB" id="A0A1G1W711"/>
<sequence>MPETKHAKELTALEHRSLLLALREPSSTFRQIVEEIEGERWCRNAAKEDLLLWIKEALQGAVDKIGRRWANTHPRSFPGELKQRYFDLNAFRDAMAHIIACWEEELSDRRLEEEQITHQEANLPGGFEPPRFEAEPVPVEEEEEEEERMVVESTSGEITHPVASGQTQQITPPRVCPRCRGTMIAERDWYGSYRSCLNCGNVQELDSANIARAEEILTPSGGGDNERKRTKGPSTRHGTLRL</sequence>
<comment type="caution">
    <text evidence="2">The sequence shown here is derived from an EMBL/GenBank/DDBJ whole genome shotgun (WGS) entry which is preliminary data.</text>
</comment>
<feature type="compositionally biased region" description="Polar residues" evidence="1">
    <location>
        <begin position="232"/>
        <end position="242"/>
    </location>
</feature>
<feature type="region of interest" description="Disordered" evidence="1">
    <location>
        <begin position="215"/>
        <end position="242"/>
    </location>
</feature>
<name>A0A1G1W711_9BACT</name>
<reference evidence="2 3" key="1">
    <citation type="journal article" date="2016" name="Nat. Commun.">
        <title>Thousands of microbial genomes shed light on interconnected biogeochemical processes in an aquifer system.</title>
        <authorList>
            <person name="Anantharaman K."/>
            <person name="Brown C.T."/>
            <person name="Hug L.A."/>
            <person name="Sharon I."/>
            <person name="Castelle C.J."/>
            <person name="Probst A.J."/>
            <person name="Thomas B.C."/>
            <person name="Singh A."/>
            <person name="Wilkins M.J."/>
            <person name="Karaoz U."/>
            <person name="Brodie E.L."/>
            <person name="Williams K.H."/>
            <person name="Hubbard S.S."/>
            <person name="Banfield J.F."/>
        </authorList>
    </citation>
    <scope>NUCLEOTIDE SEQUENCE [LARGE SCALE GENOMIC DNA]</scope>
</reference>
<organism evidence="2 3">
    <name type="scientific">Candidatus Woykebacteria bacterium RBG_13_40_15</name>
    <dbReference type="NCBI Taxonomy" id="1802593"/>
    <lineage>
        <taxon>Bacteria</taxon>
        <taxon>Candidatus Woykeibacteriota</taxon>
    </lineage>
</organism>
<evidence type="ECO:0000313" key="2">
    <source>
        <dbReference type="EMBL" id="OGY23462.1"/>
    </source>
</evidence>
<gene>
    <name evidence="2" type="ORF">A2172_04560</name>
</gene>
<evidence type="ECO:0000256" key="1">
    <source>
        <dbReference type="SAM" id="MobiDB-lite"/>
    </source>
</evidence>
<dbReference type="STRING" id="1802593.A2172_04560"/>
<evidence type="ECO:0000313" key="3">
    <source>
        <dbReference type="Proteomes" id="UP000176631"/>
    </source>
</evidence>
<proteinExistence type="predicted"/>
<feature type="region of interest" description="Disordered" evidence="1">
    <location>
        <begin position="120"/>
        <end position="144"/>
    </location>
</feature>